<keyword evidence="1" id="KW-0812">Transmembrane</keyword>
<dbReference type="Proteomes" id="UP000677234">
    <property type="component" value="Chromosome"/>
</dbReference>
<dbReference type="EMBL" id="CP073708">
    <property type="protein sequence ID" value="QUO43364.1"/>
    <property type="molecule type" value="Genomic_DNA"/>
</dbReference>
<reference evidence="2 4" key="1">
    <citation type="submission" date="2020-12" db="EMBL/GenBank/DDBJ databases">
        <title>strain FJAT-54423T represents a novel species of the genus Brevibacillus.</title>
        <authorList>
            <person name="Tang R."/>
        </authorList>
    </citation>
    <scope>NUCLEOTIDE SEQUENCE [LARGE SCALE GENOMIC DNA]</scope>
    <source>
        <strain evidence="2 4">FJAT-54423</strain>
    </source>
</reference>
<reference evidence="3" key="2">
    <citation type="submission" date="2021-04" db="EMBL/GenBank/DDBJ databases">
        <title>Brevibacillus composti FJAT-54423, complete genome.</title>
        <authorList>
            <person name="Tang R."/>
        </authorList>
    </citation>
    <scope>NUCLEOTIDE SEQUENCE</scope>
    <source>
        <strain evidence="3">FJAT-54424</strain>
    </source>
</reference>
<accession>A0A7T5JQK2</accession>
<evidence type="ECO:0000313" key="4">
    <source>
        <dbReference type="Proteomes" id="UP000595847"/>
    </source>
</evidence>
<evidence type="ECO:0000256" key="1">
    <source>
        <dbReference type="SAM" id="Phobius"/>
    </source>
</evidence>
<evidence type="ECO:0000313" key="2">
    <source>
        <dbReference type="EMBL" id="QQE76337.1"/>
    </source>
</evidence>
<organism evidence="2 4">
    <name type="scientific">Brevibacillus composti</name>
    <dbReference type="NCBI Taxonomy" id="2796470"/>
    <lineage>
        <taxon>Bacteria</taxon>
        <taxon>Bacillati</taxon>
        <taxon>Bacillota</taxon>
        <taxon>Bacilli</taxon>
        <taxon>Bacillales</taxon>
        <taxon>Paenibacillaceae</taxon>
        <taxon>Brevibacillus</taxon>
    </lineage>
</organism>
<dbReference type="KEGG" id="bcop:JD108_10960"/>
<feature type="transmembrane region" description="Helical" evidence="1">
    <location>
        <begin position="67"/>
        <end position="85"/>
    </location>
</feature>
<keyword evidence="5" id="KW-1185">Reference proteome</keyword>
<evidence type="ECO:0000313" key="5">
    <source>
        <dbReference type="Proteomes" id="UP000677234"/>
    </source>
</evidence>
<evidence type="ECO:0000313" key="3">
    <source>
        <dbReference type="EMBL" id="QUO43364.1"/>
    </source>
</evidence>
<keyword evidence="1" id="KW-1133">Transmembrane helix</keyword>
<sequence length="91" mass="10877">MKNMYKLLIFSLVIHLLVLLCIYAVEKYEESKVIQELNMEYVATQKENPEAYVVYFFFSSPEDEKEIYTYFVITIPAAMGMFVLFRKLRQL</sequence>
<dbReference type="EMBL" id="CP066308">
    <property type="protein sequence ID" value="QQE76337.1"/>
    <property type="molecule type" value="Genomic_DNA"/>
</dbReference>
<proteinExistence type="predicted"/>
<keyword evidence="1" id="KW-0472">Membrane</keyword>
<dbReference type="AlphaFoldDB" id="A0A7T5JQK2"/>
<dbReference type="Proteomes" id="UP000595847">
    <property type="component" value="Chromosome"/>
</dbReference>
<protein>
    <submittedName>
        <fullName evidence="2">Uncharacterized protein</fullName>
    </submittedName>
</protein>
<gene>
    <name evidence="2" type="ORF">JD108_10960</name>
    <name evidence="3" type="ORF">KDJ56_10645</name>
</gene>
<dbReference type="RefSeq" id="WP_198829839.1">
    <property type="nucleotide sequence ID" value="NZ_CP066308.1"/>
</dbReference>
<name>A0A7T5JQK2_9BACL</name>